<dbReference type="Proteomes" id="UP000005631">
    <property type="component" value="Chromosome"/>
</dbReference>
<keyword evidence="3" id="KW-1185">Reference proteome</keyword>
<dbReference type="eggNOG" id="ENOG502ZXYX">
    <property type="taxonomic scope" value="Bacteria"/>
</dbReference>
<evidence type="ECO:0000313" key="2">
    <source>
        <dbReference type="EMBL" id="AEV33717.1"/>
    </source>
</evidence>
<dbReference type="HOGENOM" id="CLU_134903_0_0_10"/>
<protein>
    <recommendedName>
        <fullName evidence="4">Eukaryotic cytochrome b561</fullName>
    </recommendedName>
</protein>
<sequence length="144" mass="15980">MYTGFKHLHSFLPYLLMAALVITIIIFAIKMSKGSAYTAADKRLSLITLILAHLQFVFGLVLYFISPVSKAALTAETTMSDATNRLYAVEHPLTMLVAIVLITIGYSKAKRKEMSSAKFKTVAIFFAIALILALVRIPWNVWPA</sequence>
<dbReference type="KEGG" id="oho:Oweho_2755"/>
<keyword evidence="1" id="KW-0472">Membrane</keyword>
<evidence type="ECO:0008006" key="4">
    <source>
        <dbReference type="Google" id="ProtNLM"/>
    </source>
</evidence>
<keyword evidence="1" id="KW-0812">Transmembrane</keyword>
<feature type="transmembrane region" description="Helical" evidence="1">
    <location>
        <begin position="119"/>
        <end position="139"/>
    </location>
</feature>
<feature type="transmembrane region" description="Helical" evidence="1">
    <location>
        <begin position="12"/>
        <end position="32"/>
    </location>
</feature>
<dbReference type="AlphaFoldDB" id="G8R051"/>
<dbReference type="OrthoDB" id="329514at2"/>
<dbReference type="PATRIC" id="fig|926562.3.peg.2772"/>
<gene>
    <name evidence="2" type="ordered locus">Oweho_2755</name>
</gene>
<organism evidence="2 3">
    <name type="scientific">Owenweeksia hongkongensis (strain DSM 17368 / CIP 108786 / JCM 12287 / NRRL B-23963 / UST20020801)</name>
    <dbReference type="NCBI Taxonomy" id="926562"/>
    <lineage>
        <taxon>Bacteria</taxon>
        <taxon>Pseudomonadati</taxon>
        <taxon>Bacteroidota</taxon>
        <taxon>Flavobacteriia</taxon>
        <taxon>Flavobacteriales</taxon>
        <taxon>Owenweeksiaceae</taxon>
        <taxon>Owenweeksia</taxon>
    </lineage>
</organism>
<dbReference type="RefSeq" id="WP_014203066.1">
    <property type="nucleotide sequence ID" value="NC_016599.1"/>
</dbReference>
<dbReference type="STRING" id="926562.Oweho_2755"/>
<keyword evidence="1" id="KW-1133">Transmembrane helix</keyword>
<reference evidence="2 3" key="1">
    <citation type="journal article" date="2012" name="Stand. Genomic Sci.">
        <title>Genome sequence of the orange-pigmented seawater bacterium Owenweeksia hongkongensis type strain (UST20020801(T)).</title>
        <authorList>
            <person name="Riedel T."/>
            <person name="Held B."/>
            <person name="Nolan M."/>
            <person name="Lucas S."/>
            <person name="Lapidus A."/>
            <person name="Tice H."/>
            <person name="Del Rio T.G."/>
            <person name="Cheng J.F."/>
            <person name="Han C."/>
            <person name="Tapia R."/>
            <person name="Goodwin L.A."/>
            <person name="Pitluck S."/>
            <person name="Liolios K."/>
            <person name="Mavromatis K."/>
            <person name="Pagani I."/>
            <person name="Ivanova N."/>
            <person name="Mikhailova N."/>
            <person name="Pati A."/>
            <person name="Chen A."/>
            <person name="Palaniappan K."/>
            <person name="Rohde M."/>
            <person name="Tindall B.J."/>
            <person name="Detter J.C."/>
            <person name="Goker M."/>
            <person name="Woyke T."/>
            <person name="Bristow J."/>
            <person name="Eisen J.A."/>
            <person name="Markowitz V."/>
            <person name="Hugenholtz P."/>
            <person name="Klenk H.P."/>
            <person name="Kyrpides N.C."/>
        </authorList>
    </citation>
    <scope>NUCLEOTIDE SEQUENCE</scope>
    <source>
        <strain evidence="3">DSM 17368 / JCM 12287 / NRRL B-23963</strain>
    </source>
</reference>
<accession>G8R051</accession>
<evidence type="ECO:0000256" key="1">
    <source>
        <dbReference type="SAM" id="Phobius"/>
    </source>
</evidence>
<name>G8R051_OWEHD</name>
<dbReference type="EMBL" id="CP003156">
    <property type="protein sequence ID" value="AEV33717.1"/>
    <property type="molecule type" value="Genomic_DNA"/>
</dbReference>
<feature type="transmembrane region" description="Helical" evidence="1">
    <location>
        <begin position="86"/>
        <end position="107"/>
    </location>
</feature>
<feature type="transmembrane region" description="Helical" evidence="1">
    <location>
        <begin position="44"/>
        <end position="66"/>
    </location>
</feature>
<evidence type="ECO:0000313" key="3">
    <source>
        <dbReference type="Proteomes" id="UP000005631"/>
    </source>
</evidence>
<proteinExistence type="predicted"/>